<accession>A0A8T2XIN9</accession>
<dbReference type="EMBL" id="JACEGQ020000011">
    <property type="protein sequence ID" value="KAH8493399.1"/>
    <property type="molecule type" value="Genomic_DNA"/>
</dbReference>
<dbReference type="AlphaFoldDB" id="A0A8T2XIN9"/>
<name>A0A8T2XIN9_POPDE</name>
<comment type="caution">
    <text evidence="1">The sequence shown here is derived from an EMBL/GenBank/DDBJ whole genome shotgun (WGS) entry which is preliminary data.</text>
</comment>
<gene>
    <name evidence="1" type="ORF">H0E87_020220</name>
</gene>
<proteinExistence type="predicted"/>
<keyword evidence="2" id="KW-1185">Reference proteome</keyword>
<evidence type="ECO:0000313" key="1">
    <source>
        <dbReference type="EMBL" id="KAH8493399.1"/>
    </source>
</evidence>
<sequence>MENNHVHLNSDSDEASPHVFEYFCSMHVADAPIDHGVPISSSSGHVWSATHQVNEEQRSYSIDLELKVHEEDIGKDLMHRQSDDGLLNYLDEEKYDLVCEGGVIFTLD</sequence>
<reference evidence="1" key="1">
    <citation type="journal article" date="2021" name="J. Hered.">
        <title>Genome Assembly of Salicaceae Populus deltoides (Eastern Cottonwood) I-69 Based on Nanopore Sequencing and Hi-C Technologies.</title>
        <authorList>
            <person name="Bai S."/>
            <person name="Wu H."/>
            <person name="Zhang J."/>
            <person name="Pan Z."/>
            <person name="Zhao W."/>
            <person name="Li Z."/>
            <person name="Tong C."/>
        </authorList>
    </citation>
    <scope>NUCLEOTIDE SEQUENCE</scope>
    <source>
        <tissue evidence="1">Leaf</tissue>
    </source>
</reference>
<evidence type="ECO:0000313" key="2">
    <source>
        <dbReference type="Proteomes" id="UP000807159"/>
    </source>
</evidence>
<protein>
    <submittedName>
        <fullName evidence="1">Uncharacterized protein</fullName>
    </submittedName>
</protein>
<organism evidence="1 2">
    <name type="scientific">Populus deltoides</name>
    <name type="common">Eastern poplar</name>
    <name type="synonym">Eastern cottonwood</name>
    <dbReference type="NCBI Taxonomy" id="3696"/>
    <lineage>
        <taxon>Eukaryota</taxon>
        <taxon>Viridiplantae</taxon>
        <taxon>Streptophyta</taxon>
        <taxon>Embryophyta</taxon>
        <taxon>Tracheophyta</taxon>
        <taxon>Spermatophyta</taxon>
        <taxon>Magnoliopsida</taxon>
        <taxon>eudicotyledons</taxon>
        <taxon>Gunneridae</taxon>
        <taxon>Pentapetalae</taxon>
        <taxon>rosids</taxon>
        <taxon>fabids</taxon>
        <taxon>Malpighiales</taxon>
        <taxon>Salicaceae</taxon>
        <taxon>Saliceae</taxon>
        <taxon>Populus</taxon>
    </lineage>
</organism>
<dbReference type="Proteomes" id="UP000807159">
    <property type="component" value="Chromosome 11"/>
</dbReference>